<keyword evidence="13" id="KW-1185">Reference proteome</keyword>
<keyword evidence="6 11" id="KW-0812">Transmembrane</keyword>
<feature type="transmembrane region" description="Helical" evidence="11">
    <location>
        <begin position="217"/>
        <end position="250"/>
    </location>
</feature>
<evidence type="ECO:0000256" key="4">
    <source>
        <dbReference type="ARBA" id="ARBA00022519"/>
    </source>
</evidence>
<dbReference type="PANTHER" id="PTHR37468:SF1">
    <property type="entry name" value="SULFATE TRANSPORTER CYSZ"/>
    <property type="match status" value="1"/>
</dbReference>
<dbReference type="RefSeq" id="WP_246953040.1">
    <property type="nucleotide sequence ID" value="NZ_JALKII010000008.1"/>
</dbReference>
<accession>A0ABT0E9B9</accession>
<feature type="transmembrane region" description="Helical" evidence="11">
    <location>
        <begin position="22"/>
        <end position="45"/>
    </location>
</feature>
<comment type="subcellular location">
    <subcellularLocation>
        <location evidence="1">Membrane</location>
        <topology evidence="1">Multi-pass membrane protein</topology>
    </subcellularLocation>
</comment>
<keyword evidence="7 11" id="KW-1133">Transmembrane helix</keyword>
<dbReference type="Proteomes" id="UP001165524">
    <property type="component" value="Unassembled WGS sequence"/>
</dbReference>
<name>A0ABT0E9B9_9GAMM</name>
<evidence type="ECO:0000256" key="11">
    <source>
        <dbReference type="SAM" id="Phobius"/>
    </source>
</evidence>
<dbReference type="EMBL" id="JALKII010000008">
    <property type="protein sequence ID" value="MCK0538432.1"/>
    <property type="molecule type" value="Genomic_DNA"/>
</dbReference>
<keyword evidence="2" id="KW-0813">Transport</keyword>
<keyword evidence="3" id="KW-1003">Cell membrane</keyword>
<protein>
    <submittedName>
        <fullName evidence="12">Sulfate transporter CysZ</fullName>
    </submittedName>
</protein>
<dbReference type="InterPro" id="IPR050480">
    <property type="entry name" value="CysZ-like"/>
</dbReference>
<evidence type="ECO:0000313" key="13">
    <source>
        <dbReference type="Proteomes" id="UP001165524"/>
    </source>
</evidence>
<evidence type="ECO:0000256" key="5">
    <source>
        <dbReference type="ARBA" id="ARBA00022605"/>
    </source>
</evidence>
<keyword evidence="10" id="KW-0198">Cysteine biosynthesis</keyword>
<evidence type="ECO:0000256" key="10">
    <source>
        <dbReference type="ARBA" id="ARBA00023192"/>
    </source>
</evidence>
<proteinExistence type="predicted"/>
<reference evidence="12" key="1">
    <citation type="submission" date="2022-04" db="EMBL/GenBank/DDBJ databases">
        <title>Alcanivorax sp. CY1518 draft genome sequence.</title>
        <authorList>
            <person name="Zhao G."/>
            <person name="An M."/>
        </authorList>
    </citation>
    <scope>NUCLEOTIDE SEQUENCE</scope>
    <source>
        <strain evidence="12">CY1518</strain>
    </source>
</reference>
<evidence type="ECO:0000256" key="6">
    <source>
        <dbReference type="ARBA" id="ARBA00022692"/>
    </source>
</evidence>
<dbReference type="InterPro" id="IPR059112">
    <property type="entry name" value="CysZ/EI24"/>
</dbReference>
<evidence type="ECO:0000313" key="12">
    <source>
        <dbReference type="EMBL" id="MCK0538432.1"/>
    </source>
</evidence>
<dbReference type="NCBIfam" id="NF003433">
    <property type="entry name" value="PRK04949.1"/>
    <property type="match status" value="1"/>
</dbReference>
<organism evidence="12 13">
    <name type="scientific">Alcanivorax quisquiliarum</name>
    <dbReference type="NCBI Taxonomy" id="2933565"/>
    <lineage>
        <taxon>Bacteria</taxon>
        <taxon>Pseudomonadati</taxon>
        <taxon>Pseudomonadota</taxon>
        <taxon>Gammaproteobacteria</taxon>
        <taxon>Oceanospirillales</taxon>
        <taxon>Alcanivoracaceae</taxon>
        <taxon>Alcanivorax</taxon>
    </lineage>
</organism>
<feature type="transmembrane region" description="Helical" evidence="11">
    <location>
        <begin position="151"/>
        <end position="171"/>
    </location>
</feature>
<keyword evidence="9 11" id="KW-0472">Membrane</keyword>
<dbReference type="PANTHER" id="PTHR37468">
    <property type="entry name" value="SULFATE TRANSPORTER CYSZ"/>
    <property type="match status" value="1"/>
</dbReference>
<evidence type="ECO:0000256" key="1">
    <source>
        <dbReference type="ARBA" id="ARBA00004141"/>
    </source>
</evidence>
<keyword evidence="5" id="KW-0028">Amino-acid biosynthesis</keyword>
<gene>
    <name evidence="12" type="primary">cysZ</name>
    <name evidence="12" type="ORF">MU846_12000</name>
</gene>
<comment type="caution">
    <text evidence="12">The sequence shown here is derived from an EMBL/GenBank/DDBJ whole genome shotgun (WGS) entry which is preliminary data.</text>
</comment>
<evidence type="ECO:0000256" key="7">
    <source>
        <dbReference type="ARBA" id="ARBA00022989"/>
    </source>
</evidence>
<evidence type="ECO:0000256" key="9">
    <source>
        <dbReference type="ARBA" id="ARBA00023136"/>
    </source>
</evidence>
<sequence length="281" mass="30936">MTPFTEAFSYLRRAAALARTRAVSPWVIVPILFNSILFGGAYWFTGSWLTGLLGSLTAGWALEGWLAFLNPAISLVTGLLQLLVWLLLLALLAMVFTNVVQLLAAPFMGFLAAQVDNQLAPPLGFPPQPEESIRSMIWRTVRRELRKTGYWLLRAVPLLVLVTLLSLVPVINLLAPAIWFIWSGWMIAIQYIDYGADTRLVSFDEMLARLREQRILVTSLGCLILGLTMLPLVNLVIMPVAVIAGTLFWLEKGSARPAPVGEALATSSAAPRPLRSGVRAR</sequence>
<keyword evidence="8" id="KW-0764">Sulfate transport</keyword>
<evidence type="ECO:0000256" key="3">
    <source>
        <dbReference type="ARBA" id="ARBA00022475"/>
    </source>
</evidence>
<keyword evidence="4" id="KW-0997">Cell inner membrane</keyword>
<evidence type="ECO:0000256" key="8">
    <source>
        <dbReference type="ARBA" id="ARBA00023032"/>
    </source>
</evidence>
<dbReference type="Pfam" id="PF07264">
    <property type="entry name" value="EI24"/>
    <property type="match status" value="1"/>
</dbReference>
<evidence type="ECO:0000256" key="2">
    <source>
        <dbReference type="ARBA" id="ARBA00022448"/>
    </source>
</evidence>